<accession>A0A0E9P9D9</accession>
<reference evidence="1" key="1">
    <citation type="submission" date="2014-11" db="EMBL/GenBank/DDBJ databases">
        <authorList>
            <person name="Amaro Gonzalez C."/>
        </authorList>
    </citation>
    <scope>NUCLEOTIDE SEQUENCE</scope>
</reference>
<reference evidence="1" key="2">
    <citation type="journal article" date="2015" name="Fish Shellfish Immunol.">
        <title>Early steps in the European eel (Anguilla anguilla)-Vibrio vulnificus interaction in the gills: Role of the RtxA13 toxin.</title>
        <authorList>
            <person name="Callol A."/>
            <person name="Pajuelo D."/>
            <person name="Ebbesson L."/>
            <person name="Teles M."/>
            <person name="MacKenzie S."/>
            <person name="Amaro C."/>
        </authorList>
    </citation>
    <scope>NUCLEOTIDE SEQUENCE</scope>
</reference>
<dbReference type="EMBL" id="GBXM01107326">
    <property type="protein sequence ID" value="JAH01251.1"/>
    <property type="molecule type" value="Transcribed_RNA"/>
</dbReference>
<sequence>MYFCRNTVFVGMRAEGSRTLGFMSKAFSMCTESYGCLRRRSNACPTASTLLET</sequence>
<dbReference type="AlphaFoldDB" id="A0A0E9P9D9"/>
<name>A0A0E9P9D9_ANGAN</name>
<evidence type="ECO:0000313" key="1">
    <source>
        <dbReference type="EMBL" id="JAH01251.1"/>
    </source>
</evidence>
<proteinExistence type="predicted"/>
<organism evidence="1">
    <name type="scientific">Anguilla anguilla</name>
    <name type="common">European freshwater eel</name>
    <name type="synonym">Muraena anguilla</name>
    <dbReference type="NCBI Taxonomy" id="7936"/>
    <lineage>
        <taxon>Eukaryota</taxon>
        <taxon>Metazoa</taxon>
        <taxon>Chordata</taxon>
        <taxon>Craniata</taxon>
        <taxon>Vertebrata</taxon>
        <taxon>Euteleostomi</taxon>
        <taxon>Actinopterygii</taxon>
        <taxon>Neopterygii</taxon>
        <taxon>Teleostei</taxon>
        <taxon>Anguilliformes</taxon>
        <taxon>Anguillidae</taxon>
        <taxon>Anguilla</taxon>
    </lineage>
</organism>
<protein>
    <submittedName>
        <fullName evidence="1">Uncharacterized protein</fullName>
    </submittedName>
</protein>